<proteinExistence type="predicted"/>
<accession>A0A6M3L232</accession>
<protein>
    <submittedName>
        <fullName evidence="1">Uncharacterized protein</fullName>
    </submittedName>
</protein>
<evidence type="ECO:0000313" key="1">
    <source>
        <dbReference type="EMBL" id="QJA88320.1"/>
    </source>
</evidence>
<dbReference type="AlphaFoldDB" id="A0A6M3L232"/>
<name>A0A6M3L232_9ZZZZ</name>
<gene>
    <name evidence="1" type="ORF">MM415B02785_0013</name>
</gene>
<dbReference type="EMBL" id="MT142770">
    <property type="protein sequence ID" value="QJA88320.1"/>
    <property type="molecule type" value="Genomic_DNA"/>
</dbReference>
<organism evidence="1">
    <name type="scientific">viral metagenome</name>
    <dbReference type="NCBI Taxonomy" id="1070528"/>
    <lineage>
        <taxon>unclassified sequences</taxon>
        <taxon>metagenomes</taxon>
        <taxon>organismal metagenomes</taxon>
    </lineage>
</organism>
<sequence>MKQKLIERKLYRHTGTEGPRHDPYGYEEFEMEEIYEGLNGIEKTEKEAHLGLAVYFKIDDKDVSLEEFETSLGVSLKVWCAAILKSLEPPNKCPDCNSKLVSGSGYVGEELLYCPNGHGIFWSEEVTLSMIE</sequence>
<reference evidence="1" key="1">
    <citation type="submission" date="2020-03" db="EMBL/GenBank/DDBJ databases">
        <title>The deep terrestrial virosphere.</title>
        <authorList>
            <person name="Holmfeldt K."/>
            <person name="Nilsson E."/>
            <person name="Simone D."/>
            <person name="Lopez-Fernandez M."/>
            <person name="Wu X."/>
            <person name="de Brujin I."/>
            <person name="Lundin D."/>
            <person name="Andersson A."/>
            <person name="Bertilsson S."/>
            <person name="Dopson M."/>
        </authorList>
    </citation>
    <scope>NUCLEOTIDE SEQUENCE</scope>
    <source>
        <strain evidence="1">MM415B02785</strain>
    </source>
</reference>